<proteinExistence type="predicted"/>
<dbReference type="Pfam" id="PF00486">
    <property type="entry name" value="Trans_reg_C"/>
    <property type="match status" value="1"/>
</dbReference>
<dbReference type="SUPFAM" id="SSF46894">
    <property type="entry name" value="C-terminal effector domain of the bipartite response regulators"/>
    <property type="match status" value="1"/>
</dbReference>
<feature type="domain" description="Response regulatory" evidence="4">
    <location>
        <begin position="366"/>
        <end position="482"/>
    </location>
</feature>
<dbReference type="SUPFAM" id="SSF55073">
    <property type="entry name" value="Nucleotide cyclase"/>
    <property type="match status" value="1"/>
</dbReference>
<evidence type="ECO:0000259" key="4">
    <source>
        <dbReference type="PROSITE" id="PS50110"/>
    </source>
</evidence>
<dbReference type="SMART" id="SM00267">
    <property type="entry name" value="GGDEF"/>
    <property type="match status" value="1"/>
</dbReference>
<dbReference type="InterPro" id="IPR000160">
    <property type="entry name" value="GGDEF_dom"/>
</dbReference>
<dbReference type="SMART" id="SM00448">
    <property type="entry name" value="REC"/>
    <property type="match status" value="2"/>
</dbReference>
<dbReference type="Gene3D" id="3.40.50.2300">
    <property type="match status" value="2"/>
</dbReference>
<dbReference type="PANTHER" id="PTHR48111:SF15">
    <property type="entry name" value="OMPR SUBFAMILY"/>
    <property type="match status" value="1"/>
</dbReference>
<dbReference type="InterPro" id="IPR036641">
    <property type="entry name" value="HPT_dom_sf"/>
</dbReference>
<dbReference type="Proteomes" id="UP001476950">
    <property type="component" value="Unassembled WGS sequence"/>
</dbReference>
<feature type="domain" description="GGDEF" evidence="5">
    <location>
        <begin position="518"/>
        <end position="637"/>
    </location>
</feature>
<dbReference type="InterPro" id="IPR029787">
    <property type="entry name" value="Nucleotide_cyclase"/>
</dbReference>
<evidence type="ECO:0000313" key="8">
    <source>
        <dbReference type="Proteomes" id="UP001476950"/>
    </source>
</evidence>
<gene>
    <name evidence="7" type="ORF">NDI38_18840</name>
</gene>
<dbReference type="Pfam" id="PF00990">
    <property type="entry name" value="GGDEF"/>
    <property type="match status" value="1"/>
</dbReference>
<dbReference type="Gene3D" id="3.30.70.270">
    <property type="match status" value="1"/>
</dbReference>
<dbReference type="SUPFAM" id="SSF52172">
    <property type="entry name" value="CheY-like"/>
    <property type="match status" value="2"/>
</dbReference>
<dbReference type="InterPro" id="IPR039420">
    <property type="entry name" value="WalR-like"/>
</dbReference>
<feature type="domain" description="OmpR/PhoB-type" evidence="6">
    <location>
        <begin position="124"/>
        <end position="222"/>
    </location>
</feature>
<dbReference type="PROSITE" id="PS50887">
    <property type="entry name" value="GGDEF"/>
    <property type="match status" value="1"/>
</dbReference>
<name>A0ABV0KN84_9CYAN</name>
<dbReference type="Pfam" id="PF01627">
    <property type="entry name" value="Hpt"/>
    <property type="match status" value="1"/>
</dbReference>
<evidence type="ECO:0000256" key="3">
    <source>
        <dbReference type="PROSITE-ProRule" id="PRU01091"/>
    </source>
</evidence>
<dbReference type="InterPro" id="IPR016032">
    <property type="entry name" value="Sig_transdc_resp-reg_C-effctor"/>
</dbReference>
<keyword evidence="2" id="KW-0597">Phosphoprotein</keyword>
<keyword evidence="8" id="KW-1185">Reference proteome</keyword>
<dbReference type="CDD" id="cd17624">
    <property type="entry name" value="REC_OmpR_PmrA-like"/>
    <property type="match status" value="1"/>
</dbReference>
<organism evidence="7 8">
    <name type="scientific">Stenomitos frigidus AS-A4</name>
    <dbReference type="NCBI Taxonomy" id="2933935"/>
    <lineage>
        <taxon>Bacteria</taxon>
        <taxon>Bacillati</taxon>
        <taxon>Cyanobacteriota</taxon>
        <taxon>Cyanophyceae</taxon>
        <taxon>Leptolyngbyales</taxon>
        <taxon>Leptolyngbyaceae</taxon>
        <taxon>Stenomitos</taxon>
    </lineage>
</organism>
<dbReference type="InterPro" id="IPR011006">
    <property type="entry name" value="CheY-like_superfamily"/>
</dbReference>
<dbReference type="Gene3D" id="1.10.10.10">
    <property type="entry name" value="Winged helix-like DNA-binding domain superfamily/Winged helix DNA-binding domain"/>
    <property type="match status" value="1"/>
</dbReference>
<dbReference type="SMART" id="SM00862">
    <property type="entry name" value="Trans_reg_C"/>
    <property type="match status" value="1"/>
</dbReference>
<dbReference type="EMBL" id="JAMPLM010000018">
    <property type="protein sequence ID" value="MEP1060493.1"/>
    <property type="molecule type" value="Genomic_DNA"/>
</dbReference>
<dbReference type="PANTHER" id="PTHR48111">
    <property type="entry name" value="REGULATOR OF RPOS"/>
    <property type="match status" value="1"/>
</dbReference>
<dbReference type="CDD" id="cd00383">
    <property type="entry name" value="trans_reg_C"/>
    <property type="match status" value="1"/>
</dbReference>
<feature type="domain" description="Response regulatory" evidence="4">
    <location>
        <begin position="2"/>
        <end position="116"/>
    </location>
</feature>
<feature type="modified residue" description="4-aspartylphosphate" evidence="2">
    <location>
        <position position="415"/>
    </location>
</feature>
<reference evidence="7 8" key="1">
    <citation type="submission" date="2022-04" db="EMBL/GenBank/DDBJ databases">
        <title>Positive selection, recombination, and allopatry shape intraspecific diversity of widespread and dominant cyanobacteria.</title>
        <authorList>
            <person name="Wei J."/>
            <person name="Shu W."/>
            <person name="Hu C."/>
        </authorList>
    </citation>
    <scope>NUCLEOTIDE SEQUENCE [LARGE SCALE GENOMIC DNA]</scope>
    <source>
        <strain evidence="7 8">AS-A4</strain>
    </source>
</reference>
<keyword evidence="1 3" id="KW-0238">DNA-binding</keyword>
<protein>
    <submittedName>
        <fullName evidence="7">Response regulator</fullName>
    </submittedName>
</protein>
<dbReference type="CDD" id="cd00156">
    <property type="entry name" value="REC"/>
    <property type="match status" value="1"/>
</dbReference>
<dbReference type="InterPro" id="IPR008207">
    <property type="entry name" value="Sig_transdc_His_kin_Hpt_dom"/>
</dbReference>
<feature type="DNA-binding region" description="OmpR/PhoB-type" evidence="3">
    <location>
        <begin position="124"/>
        <end position="222"/>
    </location>
</feature>
<dbReference type="PROSITE" id="PS51755">
    <property type="entry name" value="OMPR_PHOB"/>
    <property type="match status" value="1"/>
</dbReference>
<dbReference type="RefSeq" id="WP_190452521.1">
    <property type="nucleotide sequence ID" value="NZ_JAMPLM010000018.1"/>
</dbReference>
<accession>A0ABV0KN84</accession>
<evidence type="ECO:0000256" key="1">
    <source>
        <dbReference type="ARBA" id="ARBA00023125"/>
    </source>
</evidence>
<dbReference type="NCBIfam" id="TIGR00254">
    <property type="entry name" value="GGDEF"/>
    <property type="match status" value="1"/>
</dbReference>
<evidence type="ECO:0000313" key="7">
    <source>
        <dbReference type="EMBL" id="MEP1060493.1"/>
    </source>
</evidence>
<dbReference type="PROSITE" id="PS50110">
    <property type="entry name" value="RESPONSE_REGULATORY"/>
    <property type="match status" value="2"/>
</dbReference>
<dbReference type="SUPFAM" id="SSF47226">
    <property type="entry name" value="Histidine-containing phosphotransfer domain, HPT domain"/>
    <property type="match status" value="1"/>
</dbReference>
<evidence type="ECO:0000259" key="5">
    <source>
        <dbReference type="PROSITE" id="PS50887"/>
    </source>
</evidence>
<dbReference type="InterPro" id="IPR036388">
    <property type="entry name" value="WH-like_DNA-bd_sf"/>
</dbReference>
<comment type="caution">
    <text evidence="7">The sequence shown here is derived from an EMBL/GenBank/DDBJ whole genome shotgun (WGS) entry which is preliminary data.</text>
</comment>
<dbReference type="InterPro" id="IPR043128">
    <property type="entry name" value="Rev_trsase/Diguanyl_cyclase"/>
</dbReference>
<dbReference type="Pfam" id="PF00072">
    <property type="entry name" value="Response_reg"/>
    <property type="match status" value="2"/>
</dbReference>
<dbReference type="InterPro" id="IPR001789">
    <property type="entry name" value="Sig_transdc_resp-reg_receiver"/>
</dbReference>
<evidence type="ECO:0000259" key="6">
    <source>
        <dbReference type="PROSITE" id="PS51755"/>
    </source>
</evidence>
<dbReference type="InterPro" id="IPR001867">
    <property type="entry name" value="OmpR/PhoB-type_DNA-bd"/>
</dbReference>
<evidence type="ECO:0000256" key="2">
    <source>
        <dbReference type="PROSITE-ProRule" id="PRU00169"/>
    </source>
</evidence>
<dbReference type="Gene3D" id="6.10.250.690">
    <property type="match status" value="1"/>
</dbReference>
<sequence>MRVLVVEDDLIVTEAIARSLSENHYAVDTAEDGAIGWECVESTTYDLILIDVGLPKLDGITLCQRIRDRGCGTPILLMTAKDDTTYRIRGLDSGADDYLAKPFDLEELQARVRALLRRGTVAASPVLTVGKLRLDPRSCQVTCAEKLLPLTPKEYSLLELFLRHPARVFSCGDIIEHLWTFDDPPQEESVKSHIKGLRQKLKAGGAANWIENVYGLGYRLREGIEANPEQSMQTYDDRLAQLWKQYRGLMEERFAVLQQAAHTYPLSIELRAAAASAAHKLAGVLGMFDRDEGTQIARQLEKQFEEQAELSAEEVRSLVRRLGDILNLSTPVETGASSLNLPEMRNSESEVLYTDRDARQSLRSWTVLAVDDDPIILATLKQLLQPWGMCLTGVDDPLQFWTALSTINPDLLILDVEMPHMNGVALCQAIRANPTWQSLPIVFLTAHQDTATVQQIFAAGADDYVVKPIVGQELLSRLTQRLERLRLLQTLSTKDSITGLANQFYSSQAIEAHLHNHQITDLAILYIPTLRQINIQQGHLIGNQILKQTGHCLQSNFSNNETLGYWGNGEFIIASSQTTRAMFQQQLSEIVDMLQRQQLETANLIYYFAVVNYPTDGLTLRSLYQTASLCLEGSIHE</sequence>
<feature type="modified residue" description="4-aspartylphosphate" evidence="2">
    <location>
        <position position="51"/>
    </location>
</feature>